<dbReference type="InterPro" id="IPR016032">
    <property type="entry name" value="Sig_transdc_resp-reg_C-effctor"/>
</dbReference>
<dbReference type="Pfam" id="PF00196">
    <property type="entry name" value="GerE"/>
    <property type="match status" value="1"/>
</dbReference>
<evidence type="ECO:0000313" key="4">
    <source>
        <dbReference type="Proteomes" id="UP000590647"/>
    </source>
</evidence>
<organism evidence="3 4">
    <name type="scientific">Streptomyces caelestis</name>
    <dbReference type="NCBI Taxonomy" id="36816"/>
    <lineage>
        <taxon>Bacteria</taxon>
        <taxon>Bacillati</taxon>
        <taxon>Actinomycetota</taxon>
        <taxon>Actinomycetes</taxon>
        <taxon>Kitasatosporales</taxon>
        <taxon>Streptomycetaceae</taxon>
        <taxon>Streptomyces</taxon>
    </lineage>
</organism>
<name>A0A7W9H8G0_9ACTN</name>
<evidence type="ECO:0000259" key="2">
    <source>
        <dbReference type="Pfam" id="PF00196"/>
    </source>
</evidence>
<evidence type="ECO:0000313" key="3">
    <source>
        <dbReference type="EMBL" id="MBB5797318.1"/>
    </source>
</evidence>
<keyword evidence="4" id="KW-1185">Reference proteome</keyword>
<gene>
    <name evidence="3" type="ORF">HDA41_005282</name>
</gene>
<evidence type="ECO:0000256" key="1">
    <source>
        <dbReference type="SAM" id="MobiDB-lite"/>
    </source>
</evidence>
<dbReference type="Gene3D" id="1.10.10.10">
    <property type="entry name" value="Winged helix-like DNA-binding domain superfamily/Winged helix DNA-binding domain"/>
    <property type="match status" value="1"/>
</dbReference>
<dbReference type="AlphaFoldDB" id="A0A7W9H8G0"/>
<dbReference type="GO" id="GO:0006355">
    <property type="term" value="P:regulation of DNA-templated transcription"/>
    <property type="evidence" value="ECO:0007669"/>
    <property type="project" value="InterPro"/>
</dbReference>
<protein>
    <submittedName>
        <fullName evidence="3">DNA-binding CsgD family transcriptional regulator</fullName>
    </submittedName>
</protein>
<sequence length="59" mass="6456">MDEVTVVKDAPAPAGRGDPQGRLHLSQGTVRNYLSTAIQKLAVRNRAEAVRTAREKGWL</sequence>
<feature type="region of interest" description="Disordered" evidence="1">
    <location>
        <begin position="1"/>
        <end position="24"/>
    </location>
</feature>
<comment type="caution">
    <text evidence="3">The sequence shown here is derived from an EMBL/GenBank/DDBJ whole genome shotgun (WGS) entry which is preliminary data.</text>
</comment>
<dbReference type="SUPFAM" id="SSF46894">
    <property type="entry name" value="C-terminal effector domain of the bipartite response regulators"/>
    <property type="match status" value="1"/>
</dbReference>
<proteinExistence type="predicted"/>
<feature type="domain" description="HTH luxR-type" evidence="2">
    <location>
        <begin position="22"/>
        <end position="53"/>
    </location>
</feature>
<accession>A0A7W9H8G0</accession>
<dbReference type="InterPro" id="IPR036388">
    <property type="entry name" value="WH-like_DNA-bd_sf"/>
</dbReference>
<dbReference type="EMBL" id="JACHNE010000001">
    <property type="protein sequence ID" value="MBB5797318.1"/>
    <property type="molecule type" value="Genomic_DNA"/>
</dbReference>
<dbReference type="Proteomes" id="UP000590647">
    <property type="component" value="Unassembled WGS sequence"/>
</dbReference>
<reference evidence="3 4" key="1">
    <citation type="submission" date="2020-08" db="EMBL/GenBank/DDBJ databases">
        <title>Sequencing the genomes of 1000 actinobacteria strains.</title>
        <authorList>
            <person name="Klenk H.-P."/>
        </authorList>
    </citation>
    <scope>NUCLEOTIDE SEQUENCE [LARGE SCALE GENOMIC DNA]</scope>
    <source>
        <strain evidence="3 4">DSM 40084</strain>
    </source>
</reference>
<dbReference type="GO" id="GO:0003677">
    <property type="term" value="F:DNA binding"/>
    <property type="evidence" value="ECO:0007669"/>
    <property type="project" value="UniProtKB-KW"/>
</dbReference>
<keyword evidence="3" id="KW-0238">DNA-binding</keyword>
<dbReference type="InterPro" id="IPR000792">
    <property type="entry name" value="Tscrpt_reg_LuxR_C"/>
</dbReference>